<protein>
    <submittedName>
        <fullName evidence="1">Terminase</fullName>
    </submittedName>
</protein>
<gene>
    <name evidence="2" type="ORF">BEJ32_08115</name>
    <name evidence="1" type="ORF">DVF10_12005</name>
</gene>
<dbReference type="Pfam" id="PF07471">
    <property type="entry name" value="Phage_Nu1"/>
    <property type="match status" value="1"/>
</dbReference>
<sequence>MATQAEVAEHLGITERQLRNLQKVPGAPKARGRGDYDKDAWRYFYFSFLKHGGKSGIDGDEESENDYEEKLLIARWKLTEEQAVAQKLKNLVTEGRMIDTGFCIFFLSRLAMDLSSTLDAIPLAMQRKFPEMPPQQITHLKTLVAKGANQCAKAGEKLPELLDEYIRTENE</sequence>
<dbReference type="InterPro" id="IPR010906">
    <property type="entry name" value="Phage_lambda_Nu1_terminase-ssu"/>
</dbReference>
<evidence type="ECO:0000313" key="2">
    <source>
        <dbReference type="EMBL" id="ECU7776149.1"/>
    </source>
</evidence>
<organism evidence="1">
    <name type="scientific">Salmonella abony</name>
    <dbReference type="NCBI Taxonomy" id="29482"/>
    <lineage>
        <taxon>Bacteria</taxon>
        <taxon>Pseudomonadati</taxon>
        <taxon>Pseudomonadota</taxon>
        <taxon>Gammaproteobacteria</taxon>
        <taxon>Enterobacterales</taxon>
        <taxon>Enterobacteriaceae</taxon>
        <taxon>Salmonella</taxon>
    </lineage>
</organism>
<dbReference type="EMBL" id="AAKRAQ010000008">
    <property type="protein sequence ID" value="ECU7776149.1"/>
    <property type="molecule type" value="Genomic_DNA"/>
</dbReference>
<dbReference type="AlphaFoldDB" id="A0A5H6TBC1"/>
<dbReference type="EMBL" id="AAGWAL010000016">
    <property type="protein sequence ID" value="EBS6066783.1"/>
    <property type="molecule type" value="Genomic_DNA"/>
</dbReference>
<accession>A0A5H6TBC1</accession>
<reference evidence="2" key="1">
    <citation type="submission" date="2018-07" db="EMBL/GenBank/DDBJ databases">
        <authorList>
            <consortium name="PulseNet: The National Subtyping Network for Foodborne Disease Surveillance"/>
            <person name="Tarr C.L."/>
            <person name="Trees E."/>
            <person name="Katz L.S."/>
            <person name="Carleton-Romer H.A."/>
            <person name="Stroika S."/>
            <person name="Kucerova Z."/>
            <person name="Roache K.F."/>
            <person name="Sabol A.L."/>
            <person name="Besser J."/>
            <person name="Gerner-Smidt P."/>
        </authorList>
    </citation>
    <scope>NUCLEOTIDE SEQUENCE</scope>
    <source>
        <strain evidence="2">PNUSAS003091</strain>
    </source>
</reference>
<name>A0A5H6TBC1_SALAB</name>
<proteinExistence type="predicted"/>
<evidence type="ECO:0000313" key="1">
    <source>
        <dbReference type="EMBL" id="EBS6066783.1"/>
    </source>
</evidence>
<comment type="caution">
    <text evidence="1">The sequence shown here is derived from an EMBL/GenBank/DDBJ whole genome shotgun (WGS) entry which is preliminary data.</text>
</comment>
<reference evidence="1" key="2">
    <citation type="submission" date="2018-07" db="EMBL/GenBank/DDBJ databases">
        <authorList>
            <person name="Ashton P.M."/>
            <person name="Dallman T."/>
            <person name="Nair S."/>
            <person name="De Pinna E."/>
            <person name="Peters T."/>
            <person name="Grant K."/>
        </authorList>
    </citation>
    <scope>NUCLEOTIDE SEQUENCE</scope>
    <source>
        <strain evidence="1">506860</strain>
    </source>
</reference>